<dbReference type="EMBL" id="JAFBXE010000006">
    <property type="protein sequence ID" value="MBM2412728.1"/>
    <property type="molecule type" value="Genomic_DNA"/>
</dbReference>
<dbReference type="SUPFAM" id="SSF158837">
    <property type="entry name" value="AGR C 984p-like"/>
    <property type="match status" value="1"/>
</dbReference>
<dbReference type="Proteomes" id="UP000809440">
    <property type="component" value="Unassembled WGS sequence"/>
</dbReference>
<keyword evidence="4" id="KW-1185">Reference proteome</keyword>
<comment type="caution">
    <text evidence="1">The sequence shown here is derived from an EMBL/GenBank/DDBJ whole genome shotgun (WGS) entry which is preliminary data.</text>
</comment>
<dbReference type="InterPro" id="IPR010626">
    <property type="entry name" value="DUF1217"/>
</dbReference>
<accession>A0A9Q2NV09</accession>
<name>A0A9Q2NV09_9RHOB</name>
<sequence length="268" mass="29974">MSFQPFVSGTGLAGWTLLKSTLSTQKAAFNRNPQTLSNSRYFLEKFDTVNSAEDLVENRRLLRVVLGAYGLSEDINNIHFVKTLMKEGVDSRAALANKLSDQRYKALARDFDFSTTPPQHKLATGFAEEIVVRFQNNAFEIKIGENDQDMRLALEFSREFRKLSATSMSNAAGWYQVLATPPIREVMQTALGLPKAFAQLDIDDQHQRIKAKAENAFGTSSLSELSSEALAEKITRQFLVMRDVGKTAESTPWQTALMLLQAIPQRSS</sequence>
<proteinExistence type="predicted"/>
<dbReference type="RefSeq" id="WP_085633193.1">
    <property type="nucleotide sequence ID" value="NZ_JAFBWU010000006.1"/>
</dbReference>
<dbReference type="Pfam" id="PF06748">
    <property type="entry name" value="DUF1217"/>
    <property type="match status" value="1"/>
</dbReference>
<dbReference type="OrthoDB" id="7824597at2"/>
<dbReference type="GeneID" id="62643077"/>
<protein>
    <submittedName>
        <fullName evidence="1">DUF1217 domain-containing protein</fullName>
    </submittedName>
</protein>
<evidence type="ECO:0000313" key="3">
    <source>
        <dbReference type="Proteomes" id="UP000755667"/>
    </source>
</evidence>
<dbReference type="Proteomes" id="UP000755667">
    <property type="component" value="Unassembled WGS sequence"/>
</dbReference>
<reference evidence="1 4" key="1">
    <citation type="submission" date="2021-01" db="EMBL/GenBank/DDBJ databases">
        <title>Diatom-associated Roseobacters Show Island Model of Population Structure.</title>
        <authorList>
            <person name="Qu L."/>
            <person name="Feng X."/>
            <person name="Chen Y."/>
            <person name="Li L."/>
            <person name="Wang X."/>
            <person name="Hu Z."/>
            <person name="Wang H."/>
            <person name="Luo H."/>
        </authorList>
    </citation>
    <scope>NUCLEOTIDE SEQUENCE</scope>
    <source>
        <strain evidence="2 4">CC28-63</strain>
        <strain evidence="1">CC28-69</strain>
    </source>
</reference>
<dbReference type="Gene3D" id="1.10.3700.10">
    <property type="entry name" value="AGR C 984p-like"/>
    <property type="match status" value="1"/>
</dbReference>
<dbReference type="AlphaFoldDB" id="A0A9Q2NV09"/>
<dbReference type="EMBL" id="JAFBXF010000006">
    <property type="protein sequence ID" value="MBM2417396.1"/>
    <property type="molecule type" value="Genomic_DNA"/>
</dbReference>
<evidence type="ECO:0000313" key="1">
    <source>
        <dbReference type="EMBL" id="MBM2412728.1"/>
    </source>
</evidence>
<evidence type="ECO:0000313" key="2">
    <source>
        <dbReference type="EMBL" id="MBM2417396.1"/>
    </source>
</evidence>
<organism evidence="1 3">
    <name type="scientific">Marivita cryptomonadis</name>
    <dbReference type="NCBI Taxonomy" id="505252"/>
    <lineage>
        <taxon>Bacteria</taxon>
        <taxon>Pseudomonadati</taxon>
        <taxon>Pseudomonadota</taxon>
        <taxon>Alphaproteobacteria</taxon>
        <taxon>Rhodobacterales</taxon>
        <taxon>Roseobacteraceae</taxon>
        <taxon>Marivita</taxon>
    </lineage>
</organism>
<evidence type="ECO:0000313" key="4">
    <source>
        <dbReference type="Proteomes" id="UP000809440"/>
    </source>
</evidence>
<gene>
    <name evidence="1" type="ORF">JQX41_10470</name>
    <name evidence="2" type="ORF">JQX48_10475</name>
</gene>
<dbReference type="InterPro" id="IPR023157">
    <property type="entry name" value="AGR-C-984p-like_sf"/>
</dbReference>